<reference evidence="2 3" key="1">
    <citation type="submission" date="2016-10" db="EMBL/GenBank/DDBJ databases">
        <authorList>
            <person name="de Groot N.N."/>
        </authorList>
    </citation>
    <scope>NUCLEOTIDE SEQUENCE [LARGE SCALE GENOMIC DNA]</scope>
    <source>
        <strain evidence="2 3">Vu-144</strain>
    </source>
</reference>
<dbReference type="RefSeq" id="WP_139188196.1">
    <property type="nucleotide sequence ID" value="NZ_FNQY01000032.1"/>
</dbReference>
<dbReference type="AlphaFoldDB" id="A0A1H4CIB6"/>
<protein>
    <submittedName>
        <fullName evidence="2">Transposase DDE domain-containing protein</fullName>
    </submittedName>
</protein>
<name>A0A1H4CIB6_9BACT</name>
<organism evidence="2 3">
    <name type="scientific">Arachidicoccus rhizosphaerae</name>
    <dbReference type="NCBI Taxonomy" id="551991"/>
    <lineage>
        <taxon>Bacteria</taxon>
        <taxon>Pseudomonadati</taxon>
        <taxon>Bacteroidota</taxon>
        <taxon>Chitinophagia</taxon>
        <taxon>Chitinophagales</taxon>
        <taxon>Chitinophagaceae</taxon>
        <taxon>Arachidicoccus</taxon>
    </lineage>
</organism>
<keyword evidence="3" id="KW-1185">Reference proteome</keyword>
<dbReference type="EMBL" id="FNQY01000032">
    <property type="protein sequence ID" value="SEA60070.1"/>
    <property type="molecule type" value="Genomic_DNA"/>
</dbReference>
<evidence type="ECO:0000259" key="1">
    <source>
        <dbReference type="Pfam" id="PF13586"/>
    </source>
</evidence>
<dbReference type="InterPro" id="IPR025668">
    <property type="entry name" value="Tnp_DDE_dom"/>
</dbReference>
<accession>A0A1H4CIB6</accession>
<feature type="domain" description="Transposase DDE" evidence="1">
    <location>
        <begin position="11"/>
        <end position="90"/>
    </location>
</feature>
<dbReference type="Proteomes" id="UP000199041">
    <property type="component" value="Unassembled WGS sequence"/>
</dbReference>
<feature type="non-terminal residue" evidence="2">
    <location>
        <position position="1"/>
    </location>
</feature>
<gene>
    <name evidence="2" type="ORF">SAMN05192529_1321</name>
</gene>
<dbReference type="Pfam" id="PF13586">
    <property type="entry name" value="DDE_Tnp_1_2"/>
    <property type="match status" value="1"/>
</dbReference>
<sequence length="117" mass="13199">KLFGKCTHHSADAIYATNTNRKYCRQNNITTNFIPKGRQKPALVEQSKTMRAALNRQRGTVLEGSFGNEKNHYHLNKIKARNQSTETCWIFFGILTANASIISKRMQQAAQIKSTAA</sequence>
<evidence type="ECO:0000313" key="3">
    <source>
        <dbReference type="Proteomes" id="UP000199041"/>
    </source>
</evidence>
<dbReference type="OrthoDB" id="1454687at2"/>
<proteinExistence type="predicted"/>
<evidence type="ECO:0000313" key="2">
    <source>
        <dbReference type="EMBL" id="SEA60070.1"/>
    </source>
</evidence>